<reference evidence="2 3" key="1">
    <citation type="submission" date="2015-08" db="EMBL/GenBank/DDBJ databases">
        <title>Emmonsia species relationships and genome sequence.</title>
        <authorList>
            <person name="Cuomo C.A."/>
            <person name="Schwartz I.S."/>
            <person name="Kenyon C."/>
            <person name="De Hoog G.S."/>
            <person name="Govender N.P."/>
            <person name="Botha A."/>
            <person name="Moreno L."/>
            <person name="De Vries M."/>
            <person name="Munoz J.F."/>
            <person name="Stielow J.B."/>
        </authorList>
    </citation>
    <scope>NUCLEOTIDE SEQUENCE [LARGE SCALE GENOMIC DNA]</scope>
    <source>
        <strain evidence="2 3">EI222</strain>
    </source>
</reference>
<dbReference type="Gene3D" id="1.25.40.10">
    <property type="entry name" value="Tetratricopeptide repeat domain"/>
    <property type="match status" value="1"/>
</dbReference>
<proteinExistence type="predicted"/>
<dbReference type="VEuPathDB" id="FungiDB:ACJ73_00051"/>
<dbReference type="AlphaFoldDB" id="A0A1J9RKS4"/>
<dbReference type="SUPFAM" id="SSF48452">
    <property type="entry name" value="TPR-like"/>
    <property type="match status" value="1"/>
</dbReference>
<evidence type="ECO:0000313" key="3">
    <source>
        <dbReference type="Proteomes" id="UP000242791"/>
    </source>
</evidence>
<sequence>MACFCHKLRAENFSDITEAEAEILRRIFNKAHLFSEGLLDPPPDTARDTASVQKRPKKRPKKRPRTSSNSSSGWAQGSDVSQERPSDAIQDLATAADLEKTYPNEKLEVILKNDKVHHRIQEVPPQFAAAVNIILAIERSNQAIEVKQLAKRVYYYALAKLHPKRQSVDEIVEQVFENDKNIKQKVYHYLRLGNKWWTIIESVRSILGRTLATELSETQVTGIFCVLRSLSVWERASPEACSAALSALAKKDIYQRIVEFRPFVNSALRHISGMHKFITYSYDSNGIVKFVPMGRPLHTTSNAASHWRASSTAAVSAALPGLRGDRSEVAGQLLVLLCFLARSEVPLQLCIRGATPRKRWSEQGEIKEMGAFHTGLVPELVHVFSNCTVLNNALCELQSFSAISKKSDNILLDPSILDRVLCGLSPDFHPFWRLQALIVAFRSVSWKYLEPAPLGMNLFIPHLRHTIHEVQIHDGFQALAPDLRTDLILTLAEASRFPGMPWKRFAIDQAKELMCGLNDAYLQSCIAQRECLVYRTTGFTNEATSAIDRAPGPGQLQIVAEKKLHAGFGQSAIQRALNNIQVDELAKATDVLEAWQPLGRIPAAIEEVVLFRKHVILGKILRFQGKFEESLLNLEKSKNLADSCHNLIFDEDRCDLMCNLADTLRELERPANAEHCLRAEIARQNQVSRPNLLKLALAECLFAQGRYTEVEALCSEVESKPNLLKMEKMRLAITRAKVFHIKSEWERAFQLWTEALHAVDQFTRTKGHTTRTILLSICDILRRQGQHELELKSRDQLTTLEQLTGTGGSLYWIAGLRHWLDHMQTPNRPRI</sequence>
<feature type="region of interest" description="Disordered" evidence="1">
    <location>
        <begin position="38"/>
        <end position="86"/>
    </location>
</feature>
<dbReference type="OrthoDB" id="4173893at2759"/>
<dbReference type="InterPro" id="IPR011990">
    <property type="entry name" value="TPR-like_helical_dom_sf"/>
</dbReference>
<keyword evidence="3" id="KW-1185">Reference proteome</keyword>
<dbReference type="STRING" id="1658174.A0A1J9RKS4"/>
<evidence type="ECO:0000256" key="1">
    <source>
        <dbReference type="SAM" id="MobiDB-lite"/>
    </source>
</evidence>
<dbReference type="EMBL" id="LGTZ01000003">
    <property type="protein sequence ID" value="OJD28524.1"/>
    <property type="molecule type" value="Genomic_DNA"/>
</dbReference>
<gene>
    <name evidence="2" type="ORF">ACJ73_00051</name>
</gene>
<feature type="compositionally biased region" description="Basic residues" evidence="1">
    <location>
        <begin position="54"/>
        <end position="65"/>
    </location>
</feature>
<comment type="caution">
    <text evidence="2">The sequence shown here is derived from an EMBL/GenBank/DDBJ whole genome shotgun (WGS) entry which is preliminary data.</text>
</comment>
<dbReference type="Proteomes" id="UP000242791">
    <property type="component" value="Unassembled WGS sequence"/>
</dbReference>
<accession>A0A1J9RKS4</accession>
<protein>
    <submittedName>
        <fullName evidence="2">Uncharacterized protein</fullName>
    </submittedName>
</protein>
<evidence type="ECO:0000313" key="2">
    <source>
        <dbReference type="EMBL" id="OJD28524.1"/>
    </source>
</evidence>
<name>A0A1J9RKS4_9EURO</name>
<organism evidence="2 3">
    <name type="scientific">Blastomyces percursus</name>
    <dbReference type="NCBI Taxonomy" id="1658174"/>
    <lineage>
        <taxon>Eukaryota</taxon>
        <taxon>Fungi</taxon>
        <taxon>Dikarya</taxon>
        <taxon>Ascomycota</taxon>
        <taxon>Pezizomycotina</taxon>
        <taxon>Eurotiomycetes</taxon>
        <taxon>Eurotiomycetidae</taxon>
        <taxon>Onygenales</taxon>
        <taxon>Ajellomycetaceae</taxon>
        <taxon>Blastomyces</taxon>
    </lineage>
</organism>